<dbReference type="CDD" id="cd22582">
    <property type="entry name" value="BRcat_RBR_unk"/>
    <property type="match status" value="1"/>
</dbReference>
<comment type="pathway">
    <text evidence="4">Protein modification; protein ubiquitination.</text>
</comment>
<protein>
    <recommendedName>
        <fullName evidence="6">RBR-type E3 ubiquitin transferase</fullName>
        <ecNumber evidence="6">2.3.2.31</ecNumber>
    </recommendedName>
</protein>
<dbReference type="SUPFAM" id="SSF57850">
    <property type="entry name" value="RING/U-box"/>
    <property type="match status" value="2"/>
</dbReference>
<dbReference type="GO" id="GO:0061630">
    <property type="term" value="F:ubiquitin protein ligase activity"/>
    <property type="evidence" value="ECO:0007669"/>
    <property type="project" value="UniProtKB-EC"/>
</dbReference>
<organism evidence="17 18">
    <name type="scientific">Parasponia andersonii</name>
    <name type="common">Sponia andersonii</name>
    <dbReference type="NCBI Taxonomy" id="3476"/>
    <lineage>
        <taxon>Eukaryota</taxon>
        <taxon>Viridiplantae</taxon>
        <taxon>Streptophyta</taxon>
        <taxon>Embryophyta</taxon>
        <taxon>Tracheophyta</taxon>
        <taxon>Spermatophyta</taxon>
        <taxon>Magnoliopsida</taxon>
        <taxon>eudicotyledons</taxon>
        <taxon>Gunneridae</taxon>
        <taxon>Pentapetalae</taxon>
        <taxon>rosids</taxon>
        <taxon>fabids</taxon>
        <taxon>Rosales</taxon>
        <taxon>Cannabaceae</taxon>
        <taxon>Parasponia</taxon>
    </lineage>
</organism>
<proteinExistence type="inferred from homology"/>
<keyword evidence="12" id="KW-0862">Zinc</keyword>
<evidence type="ECO:0000259" key="15">
    <source>
        <dbReference type="PROSITE" id="PS50089"/>
    </source>
</evidence>
<dbReference type="GO" id="GO:0016567">
    <property type="term" value="P:protein ubiquitination"/>
    <property type="evidence" value="ECO:0007669"/>
    <property type="project" value="UniProtKB-UniPathway"/>
</dbReference>
<comment type="cofactor">
    <cofactor evidence="2">
        <name>Zn(2+)</name>
        <dbReference type="ChEBI" id="CHEBI:29105"/>
    </cofactor>
</comment>
<evidence type="ECO:0000256" key="7">
    <source>
        <dbReference type="ARBA" id="ARBA00022679"/>
    </source>
</evidence>
<dbReference type="InterPro" id="IPR044066">
    <property type="entry name" value="TRIAD_supradom"/>
</dbReference>
<keyword evidence="9" id="KW-0677">Repeat</keyword>
<feature type="domain" description="RING-type" evidence="15">
    <location>
        <begin position="289"/>
        <end position="335"/>
    </location>
</feature>
<comment type="function">
    <text evidence="3">Might act as an E3 ubiquitin-protein ligase, or as part of E3 complex, which accepts ubiquitin from specific E2 ubiquitin-conjugating enzymes and then transfers it to substrates.</text>
</comment>
<name>A0A2P5CMS0_PARAD</name>
<keyword evidence="18" id="KW-1185">Reference proteome</keyword>
<evidence type="ECO:0000256" key="12">
    <source>
        <dbReference type="ARBA" id="ARBA00022833"/>
    </source>
</evidence>
<keyword evidence="7" id="KW-0808">Transferase</keyword>
<evidence type="ECO:0000256" key="4">
    <source>
        <dbReference type="ARBA" id="ARBA00004906"/>
    </source>
</evidence>
<feature type="domain" description="RING-type" evidence="16">
    <location>
        <begin position="285"/>
        <end position="485"/>
    </location>
</feature>
<feature type="region of interest" description="Disordered" evidence="14">
    <location>
        <begin position="50"/>
        <end position="69"/>
    </location>
</feature>
<evidence type="ECO:0000256" key="11">
    <source>
        <dbReference type="ARBA" id="ARBA00022786"/>
    </source>
</evidence>
<evidence type="ECO:0000256" key="2">
    <source>
        <dbReference type="ARBA" id="ARBA00001947"/>
    </source>
</evidence>
<dbReference type="AlphaFoldDB" id="A0A2P5CMS0"/>
<dbReference type="PROSITE" id="PS50089">
    <property type="entry name" value="ZF_RING_2"/>
    <property type="match status" value="1"/>
</dbReference>
<keyword evidence="17" id="KW-0436">Ligase</keyword>
<dbReference type="UniPathway" id="UPA00143"/>
<dbReference type="EMBL" id="JXTB01000113">
    <property type="protein sequence ID" value="PON62332.1"/>
    <property type="molecule type" value="Genomic_DNA"/>
</dbReference>
<evidence type="ECO:0000313" key="18">
    <source>
        <dbReference type="Proteomes" id="UP000237105"/>
    </source>
</evidence>
<dbReference type="GO" id="GO:0003676">
    <property type="term" value="F:nucleic acid binding"/>
    <property type="evidence" value="ECO:0007669"/>
    <property type="project" value="InterPro"/>
</dbReference>
<evidence type="ECO:0000256" key="9">
    <source>
        <dbReference type="ARBA" id="ARBA00022737"/>
    </source>
</evidence>
<dbReference type="InterPro" id="IPR001841">
    <property type="entry name" value="Znf_RING"/>
</dbReference>
<evidence type="ECO:0000256" key="5">
    <source>
        <dbReference type="ARBA" id="ARBA00005884"/>
    </source>
</evidence>
<sequence>MARTDEEYDLQVTLSEQRRELMAAKTLESDLDLAFHMQMQEAVIASFALRPSKSTSSPPPDAAVDDEDVSGLAPTLLLRDVERRCEAEMRKAREDLDRRIHDQKLASDIAALPEDYWSKYGDWYEKPYGAAGSSSSSSSPSSASGRDSVRLYFKGLVSEEMVREAKVVVAGTGIAICDPKDNLLFHSRKNLGVLSGEAAELEALIEGLNKAIALDLKRVTNRLAPRKSQIATLVNKVALLCRKFTYCCPSLLVSPNNIKFAYKSARDAIVSQINWTEETSDGKTKMETCIICFEDTDVAQMFSIDGCLHRYCFSCMKQHVEVTLHNGRLAKCPHDGCNSEVAIDRCVKFLPPNLVEVMGQRMKESAVPVTKKVYCPDPRCSALMSRDEVLAYTKTSFIGAEQSGARKCMKCQKFFCVECRVPWHYNMTCSVYRRSNFYPHGDEQMLKSLASKRLWRQCAKCQIMVELLEGCYHITCRCFIFYYEV</sequence>
<evidence type="ECO:0000256" key="13">
    <source>
        <dbReference type="PROSITE-ProRule" id="PRU00175"/>
    </source>
</evidence>
<dbReference type="OrthoDB" id="9977870at2759"/>
<dbReference type="PANTHER" id="PTHR11685">
    <property type="entry name" value="RBR FAMILY RING FINGER AND IBR DOMAIN-CONTAINING"/>
    <property type="match status" value="1"/>
</dbReference>
<dbReference type="EC" id="2.3.2.31" evidence="6"/>
<dbReference type="PROSITE" id="PS00518">
    <property type="entry name" value="ZF_RING_1"/>
    <property type="match status" value="1"/>
</dbReference>
<dbReference type="InterPro" id="IPR018957">
    <property type="entry name" value="Znf_C3HC4_RING-type"/>
</dbReference>
<dbReference type="InterPro" id="IPR017907">
    <property type="entry name" value="Znf_RING_CS"/>
</dbReference>
<evidence type="ECO:0000313" key="17">
    <source>
        <dbReference type="EMBL" id="PON62332.1"/>
    </source>
</evidence>
<dbReference type="FunFam" id="3.30.40.10:FF:000230">
    <property type="entry name" value="RBR-type E3 ubiquitin transferase"/>
    <property type="match status" value="1"/>
</dbReference>
<evidence type="ECO:0000256" key="14">
    <source>
        <dbReference type="SAM" id="MobiDB-lite"/>
    </source>
</evidence>
<dbReference type="InterPro" id="IPR002867">
    <property type="entry name" value="IBR_dom"/>
</dbReference>
<evidence type="ECO:0000256" key="10">
    <source>
        <dbReference type="ARBA" id="ARBA00022771"/>
    </source>
</evidence>
<dbReference type="GO" id="GO:0016874">
    <property type="term" value="F:ligase activity"/>
    <property type="evidence" value="ECO:0007669"/>
    <property type="project" value="UniProtKB-KW"/>
</dbReference>
<dbReference type="PROSITE" id="PS51873">
    <property type="entry name" value="TRIAD"/>
    <property type="match status" value="1"/>
</dbReference>
<keyword evidence="8" id="KW-0479">Metal-binding</keyword>
<comment type="caution">
    <text evidence="17">The sequence shown here is derived from an EMBL/GenBank/DDBJ whole genome shotgun (WGS) entry which is preliminary data.</text>
</comment>
<keyword evidence="11" id="KW-0833">Ubl conjugation pathway</keyword>
<dbReference type="InterPro" id="IPR002156">
    <property type="entry name" value="RNaseH_domain"/>
</dbReference>
<dbReference type="CDD" id="cd22584">
    <property type="entry name" value="Rcat_RBR_unk"/>
    <property type="match status" value="1"/>
</dbReference>
<dbReference type="SMART" id="SM00647">
    <property type="entry name" value="IBR"/>
    <property type="match status" value="1"/>
</dbReference>
<dbReference type="Pfam" id="PF13456">
    <property type="entry name" value="RVT_3"/>
    <property type="match status" value="1"/>
</dbReference>
<evidence type="ECO:0000256" key="8">
    <source>
        <dbReference type="ARBA" id="ARBA00022723"/>
    </source>
</evidence>
<dbReference type="Gene3D" id="3.30.40.10">
    <property type="entry name" value="Zinc/RING finger domain, C3HC4 (zinc finger)"/>
    <property type="match status" value="1"/>
</dbReference>
<gene>
    <name evidence="17" type="ORF">PanWU01x14_138570</name>
</gene>
<dbReference type="GO" id="GO:0004523">
    <property type="term" value="F:RNA-DNA hybrid ribonuclease activity"/>
    <property type="evidence" value="ECO:0007669"/>
    <property type="project" value="InterPro"/>
</dbReference>
<comment type="catalytic activity">
    <reaction evidence="1">
        <text>[E2 ubiquitin-conjugating enzyme]-S-ubiquitinyl-L-cysteine + [acceptor protein]-L-lysine = [E2 ubiquitin-conjugating enzyme]-L-cysteine + [acceptor protein]-N(6)-ubiquitinyl-L-lysine.</text>
        <dbReference type="EC" id="2.3.2.31"/>
    </reaction>
</comment>
<evidence type="ECO:0000256" key="1">
    <source>
        <dbReference type="ARBA" id="ARBA00001798"/>
    </source>
</evidence>
<dbReference type="Pfam" id="PF00097">
    <property type="entry name" value="zf-C3HC4"/>
    <property type="match status" value="1"/>
</dbReference>
<evidence type="ECO:0000256" key="3">
    <source>
        <dbReference type="ARBA" id="ARBA00003976"/>
    </source>
</evidence>
<dbReference type="STRING" id="3476.A0A2P5CMS0"/>
<dbReference type="InterPro" id="IPR031127">
    <property type="entry name" value="E3_UB_ligase_RBR"/>
</dbReference>
<dbReference type="InterPro" id="IPR013083">
    <property type="entry name" value="Znf_RING/FYVE/PHD"/>
</dbReference>
<evidence type="ECO:0000256" key="6">
    <source>
        <dbReference type="ARBA" id="ARBA00012251"/>
    </source>
</evidence>
<dbReference type="Gene3D" id="1.20.120.1750">
    <property type="match status" value="1"/>
</dbReference>
<evidence type="ECO:0000259" key="16">
    <source>
        <dbReference type="PROSITE" id="PS51873"/>
    </source>
</evidence>
<dbReference type="GO" id="GO:0008270">
    <property type="term" value="F:zinc ion binding"/>
    <property type="evidence" value="ECO:0007669"/>
    <property type="project" value="UniProtKB-KW"/>
</dbReference>
<reference evidence="18" key="1">
    <citation type="submission" date="2016-06" db="EMBL/GenBank/DDBJ databases">
        <title>Parallel loss of symbiosis genes in relatives of nitrogen-fixing non-legume Parasponia.</title>
        <authorList>
            <person name="Van Velzen R."/>
            <person name="Holmer R."/>
            <person name="Bu F."/>
            <person name="Rutten L."/>
            <person name="Van Zeijl A."/>
            <person name="Liu W."/>
            <person name="Santuari L."/>
            <person name="Cao Q."/>
            <person name="Sharma T."/>
            <person name="Shen D."/>
            <person name="Roswanjaya Y."/>
            <person name="Wardhani T."/>
            <person name="Kalhor M.S."/>
            <person name="Jansen J."/>
            <person name="Van den Hoogen J."/>
            <person name="Gungor B."/>
            <person name="Hartog M."/>
            <person name="Hontelez J."/>
            <person name="Verver J."/>
            <person name="Yang W.-C."/>
            <person name="Schijlen E."/>
            <person name="Repin R."/>
            <person name="Schilthuizen M."/>
            <person name="Schranz E."/>
            <person name="Heidstra R."/>
            <person name="Miyata K."/>
            <person name="Fedorova E."/>
            <person name="Kohlen W."/>
            <person name="Bisseling T."/>
            <person name="Smit S."/>
            <person name="Geurts R."/>
        </authorList>
    </citation>
    <scope>NUCLEOTIDE SEQUENCE [LARGE SCALE GENOMIC DNA]</scope>
    <source>
        <strain evidence="18">cv. WU1-14</strain>
    </source>
</reference>
<dbReference type="Pfam" id="PF01485">
    <property type="entry name" value="IBR"/>
    <property type="match status" value="1"/>
</dbReference>
<keyword evidence="10 13" id="KW-0863">Zinc-finger</keyword>
<dbReference type="Proteomes" id="UP000237105">
    <property type="component" value="Unassembled WGS sequence"/>
</dbReference>
<comment type="similarity">
    <text evidence="5">Belongs to the RBR family. Ariadne subfamily.</text>
</comment>
<accession>A0A2P5CMS0</accession>